<reference evidence="1" key="1">
    <citation type="submission" date="2016-06" db="UniProtKB">
        <authorList>
            <consortium name="WormBaseParasite"/>
        </authorList>
    </citation>
    <scope>IDENTIFICATION</scope>
</reference>
<protein>
    <submittedName>
        <fullName evidence="1">Ovule protein</fullName>
    </submittedName>
</protein>
<sequence length="65" mass="7985">LDGPRHLECSNDVDIWKKSEHSYRPIYVQKRKAKKKKWNLYLTVMWIRYKHRTTSNNNLTRNVLI</sequence>
<proteinExistence type="predicted"/>
<evidence type="ECO:0000313" key="1">
    <source>
        <dbReference type="WBParaSite" id="GPUH_0000080101-mRNA-1"/>
    </source>
</evidence>
<name>A0A183CWG0_9BILA</name>
<accession>A0A183CWG0</accession>
<organism evidence="1">
    <name type="scientific">Gongylonema pulchrum</name>
    <dbReference type="NCBI Taxonomy" id="637853"/>
    <lineage>
        <taxon>Eukaryota</taxon>
        <taxon>Metazoa</taxon>
        <taxon>Ecdysozoa</taxon>
        <taxon>Nematoda</taxon>
        <taxon>Chromadorea</taxon>
        <taxon>Rhabditida</taxon>
        <taxon>Spirurina</taxon>
        <taxon>Spiruromorpha</taxon>
        <taxon>Spiruroidea</taxon>
        <taxon>Gongylonematidae</taxon>
        <taxon>Gongylonema</taxon>
    </lineage>
</organism>
<dbReference type="AlphaFoldDB" id="A0A183CWG0"/>
<dbReference type="WBParaSite" id="GPUH_0000080101-mRNA-1">
    <property type="protein sequence ID" value="GPUH_0000080101-mRNA-1"/>
    <property type="gene ID" value="GPUH_0000080101"/>
</dbReference>